<dbReference type="KEGG" id="mgy:MGMSRv2__1466"/>
<protein>
    <submittedName>
        <fullName evidence="1">Uncharacterized protein</fullName>
    </submittedName>
</protein>
<organism evidence="1 2">
    <name type="scientific">Magnetospirillum gryphiswaldense (strain DSM 6361 / JCM 21280 / NBRC 15271 / MSR-1)</name>
    <dbReference type="NCBI Taxonomy" id="431944"/>
    <lineage>
        <taxon>Bacteria</taxon>
        <taxon>Pseudomonadati</taxon>
        <taxon>Pseudomonadota</taxon>
        <taxon>Alphaproteobacteria</taxon>
        <taxon>Rhodospirillales</taxon>
        <taxon>Rhodospirillaceae</taxon>
        <taxon>Magnetospirillum</taxon>
    </lineage>
</organism>
<accession>V6F304</accession>
<keyword evidence="2" id="KW-1185">Reference proteome</keyword>
<dbReference type="HOGENOM" id="CLU_2260343_0_0_5"/>
<dbReference type="EMBL" id="HG794546">
    <property type="protein sequence ID" value="CDK98681.1"/>
    <property type="molecule type" value="Genomic_DNA"/>
</dbReference>
<sequence>MRTGATKARQLVLDAQFLALHIIDLAFIGKGTARFRSDGGIKRGMADFQRLDPVLKAHYNPPCIWAKVDRVRQRTKPCQQKNRALCRIAGAKTTPISIHWEKV</sequence>
<proteinExistence type="predicted"/>
<dbReference type="AlphaFoldDB" id="V6F304"/>
<name>V6F304_MAGGM</name>
<dbReference type="STRING" id="1430440.MGMSRv2__1466"/>
<dbReference type="Proteomes" id="UP000018922">
    <property type="component" value="Chromosome I"/>
</dbReference>
<evidence type="ECO:0000313" key="2">
    <source>
        <dbReference type="Proteomes" id="UP000018922"/>
    </source>
</evidence>
<evidence type="ECO:0000313" key="1">
    <source>
        <dbReference type="EMBL" id="CDK98681.1"/>
    </source>
</evidence>
<reference evidence="1 2" key="1">
    <citation type="journal article" date="2014" name="Genome Announc.">
        <title>Complete genome sequence of Magnetospirillum gryphiswaldense MSR-1.</title>
        <authorList>
            <person name="Wang X."/>
            <person name="Wang Q."/>
            <person name="Zhang W."/>
            <person name="Wang Y."/>
            <person name="Li L."/>
            <person name="Wen T."/>
            <person name="Zhang T."/>
            <person name="Zhang Y."/>
            <person name="Xu J."/>
            <person name="Hu J."/>
            <person name="Li S."/>
            <person name="Liu L."/>
            <person name="Liu J."/>
            <person name="Jiang W."/>
            <person name="Tian J."/>
            <person name="Li Y."/>
            <person name="Schuler D."/>
            <person name="Wang L."/>
            <person name="Li J."/>
        </authorList>
    </citation>
    <scope>NUCLEOTIDE SEQUENCE [LARGE SCALE GENOMIC DNA]</scope>
    <source>
        <strain evidence="2">DSM 6361 / JCM 21280 / NBRC 15271 / MSR-1</strain>
    </source>
</reference>
<gene>
    <name evidence="1" type="ordered locus">MGMSRv2__1466</name>
</gene>